<name>A0A167W7M1_9HYPO</name>
<keyword evidence="3" id="KW-0805">Transcription regulation</keyword>
<evidence type="ECO:0000256" key="4">
    <source>
        <dbReference type="ARBA" id="ARBA00023125"/>
    </source>
</evidence>
<sequence length="406" mass="43784">MTPPQASPIPKLEASPAESLMSLPGDGFPSLFAPTLPKLDVEADALSPESLSDSRNTPHLPTTSEAGDEDDDKDDDSHTPEGQGTPTPSEKKPAKKRKSWGQVLPEPKTNLPPRKRAKTDDEKEQRRVERVLRNRRAAQSSRERKRLEVEALERRNKDLETMLITAYKANTVLVKELKSIRRDAGVVAPSSSPMISLRDAPISLSPQLFSSQDGHNTIEEPVADLVKSLMNGDSPTVNPASISPPLSPVPDASEMQQPSAEAHPGEQTLAAFPDLTQHPAEMLLDLQYLSLVLGSSAPMDAELGLVDPFGLPTALDADRCVLESGLLASPDASPPDDDYLAGDSVAGLPEQSSLDFFNMGDYINETSNVFPDETSTVLSDFVAASYHNVAKPDPELTVIDSEVQVS</sequence>
<dbReference type="InterPro" id="IPR046347">
    <property type="entry name" value="bZIP_sf"/>
</dbReference>
<organism evidence="10 11">
    <name type="scientific">Moelleriella libera RCEF 2490</name>
    <dbReference type="NCBI Taxonomy" id="1081109"/>
    <lineage>
        <taxon>Eukaryota</taxon>
        <taxon>Fungi</taxon>
        <taxon>Dikarya</taxon>
        <taxon>Ascomycota</taxon>
        <taxon>Pezizomycotina</taxon>
        <taxon>Sordariomycetes</taxon>
        <taxon>Hypocreomycetidae</taxon>
        <taxon>Hypocreales</taxon>
        <taxon>Clavicipitaceae</taxon>
        <taxon>Moelleriella</taxon>
    </lineage>
</organism>
<evidence type="ECO:0000256" key="3">
    <source>
        <dbReference type="ARBA" id="ARBA00023015"/>
    </source>
</evidence>
<dbReference type="SUPFAM" id="SSF57959">
    <property type="entry name" value="Leucine zipper domain"/>
    <property type="match status" value="1"/>
</dbReference>
<evidence type="ECO:0000313" key="11">
    <source>
        <dbReference type="Proteomes" id="UP000078544"/>
    </source>
</evidence>
<feature type="region of interest" description="Disordered" evidence="8">
    <location>
        <begin position="231"/>
        <end position="265"/>
    </location>
</feature>
<dbReference type="Proteomes" id="UP000078544">
    <property type="component" value="Unassembled WGS sequence"/>
</dbReference>
<keyword evidence="6" id="KW-0834">Unfolded protein response</keyword>
<dbReference type="InterPro" id="IPR044280">
    <property type="entry name" value="Hac1/HY5"/>
</dbReference>
<comment type="similarity">
    <text evidence="2">Belongs to the bZIP family.</text>
</comment>
<keyword evidence="5" id="KW-0804">Transcription</keyword>
<dbReference type="PROSITE" id="PS50217">
    <property type="entry name" value="BZIP"/>
    <property type="match status" value="1"/>
</dbReference>
<accession>A0A167W7M1</accession>
<keyword evidence="11" id="KW-1185">Reference proteome</keyword>
<evidence type="ECO:0000256" key="1">
    <source>
        <dbReference type="ARBA" id="ARBA00004123"/>
    </source>
</evidence>
<comment type="caution">
    <text evidence="10">The sequence shown here is derived from an EMBL/GenBank/DDBJ whole genome shotgun (WGS) entry which is preliminary data.</text>
</comment>
<keyword evidence="7" id="KW-0539">Nucleus</keyword>
<gene>
    <name evidence="10" type="ORF">AAL_08052</name>
</gene>
<reference evidence="10 11" key="1">
    <citation type="journal article" date="2016" name="Genome Biol. Evol.">
        <title>Divergent and convergent evolution of fungal pathogenicity.</title>
        <authorList>
            <person name="Shang Y."/>
            <person name="Xiao G."/>
            <person name="Zheng P."/>
            <person name="Cen K."/>
            <person name="Zhan S."/>
            <person name="Wang C."/>
        </authorList>
    </citation>
    <scope>NUCLEOTIDE SEQUENCE [LARGE SCALE GENOMIC DNA]</scope>
    <source>
        <strain evidence="10 11">RCEF 2490</strain>
    </source>
</reference>
<comment type="subcellular location">
    <subcellularLocation>
        <location evidence="1">Nucleus</location>
    </subcellularLocation>
</comment>
<evidence type="ECO:0000259" key="9">
    <source>
        <dbReference type="PROSITE" id="PS50217"/>
    </source>
</evidence>
<feature type="domain" description="BZIP" evidence="9">
    <location>
        <begin position="124"/>
        <end position="181"/>
    </location>
</feature>
<feature type="compositionally biased region" description="Polar residues" evidence="8">
    <location>
        <begin position="231"/>
        <end position="241"/>
    </location>
</feature>
<evidence type="ECO:0000256" key="8">
    <source>
        <dbReference type="SAM" id="MobiDB-lite"/>
    </source>
</evidence>
<dbReference type="PANTHER" id="PTHR46714">
    <property type="entry name" value="TRANSCRIPTIONAL ACTIVATOR HAC1"/>
    <property type="match status" value="1"/>
</dbReference>
<dbReference type="OrthoDB" id="674948at2759"/>
<evidence type="ECO:0000313" key="10">
    <source>
        <dbReference type="EMBL" id="KZZ88494.1"/>
    </source>
</evidence>
<dbReference type="GO" id="GO:0006986">
    <property type="term" value="P:response to unfolded protein"/>
    <property type="evidence" value="ECO:0007669"/>
    <property type="project" value="UniProtKB-KW"/>
</dbReference>
<feature type="compositionally biased region" description="Polar residues" evidence="8">
    <location>
        <begin position="49"/>
        <end position="65"/>
    </location>
</feature>
<feature type="region of interest" description="Disordered" evidence="8">
    <location>
        <begin position="1"/>
        <end position="144"/>
    </location>
</feature>
<dbReference type="STRING" id="1081109.A0A167W7M1"/>
<evidence type="ECO:0000256" key="6">
    <source>
        <dbReference type="ARBA" id="ARBA00023230"/>
    </source>
</evidence>
<dbReference type="CDD" id="cd14710">
    <property type="entry name" value="bZIP_HAC1-like"/>
    <property type="match status" value="1"/>
</dbReference>
<dbReference type="AlphaFoldDB" id="A0A167W7M1"/>
<feature type="compositionally biased region" description="Basic and acidic residues" evidence="8">
    <location>
        <begin position="118"/>
        <end position="132"/>
    </location>
</feature>
<dbReference type="GO" id="GO:0000981">
    <property type="term" value="F:DNA-binding transcription factor activity, RNA polymerase II-specific"/>
    <property type="evidence" value="ECO:0007669"/>
    <property type="project" value="InterPro"/>
</dbReference>
<keyword evidence="4" id="KW-0238">DNA-binding</keyword>
<dbReference type="InterPro" id="IPR004827">
    <property type="entry name" value="bZIP"/>
</dbReference>
<dbReference type="GO" id="GO:0005634">
    <property type="term" value="C:nucleus"/>
    <property type="evidence" value="ECO:0007669"/>
    <property type="project" value="UniProtKB-SubCell"/>
</dbReference>
<evidence type="ECO:0000256" key="2">
    <source>
        <dbReference type="ARBA" id="ARBA00007163"/>
    </source>
</evidence>
<proteinExistence type="inferred from homology"/>
<evidence type="ECO:0000256" key="7">
    <source>
        <dbReference type="ARBA" id="ARBA00023242"/>
    </source>
</evidence>
<dbReference type="PANTHER" id="PTHR46714:SF6">
    <property type="entry name" value="TRANSCRIPTIONAL ACTIVATOR HAC1"/>
    <property type="match status" value="1"/>
</dbReference>
<dbReference type="GO" id="GO:0003677">
    <property type="term" value="F:DNA binding"/>
    <property type="evidence" value="ECO:0007669"/>
    <property type="project" value="UniProtKB-KW"/>
</dbReference>
<evidence type="ECO:0000256" key="5">
    <source>
        <dbReference type="ARBA" id="ARBA00023163"/>
    </source>
</evidence>
<protein>
    <submittedName>
        <fullName evidence="10">Transcriptional activator hac1</fullName>
    </submittedName>
</protein>
<dbReference type="EMBL" id="AZGY01000029">
    <property type="protein sequence ID" value="KZZ88494.1"/>
    <property type="molecule type" value="Genomic_DNA"/>
</dbReference>
<dbReference type="GO" id="GO:0045944">
    <property type="term" value="P:positive regulation of transcription by RNA polymerase II"/>
    <property type="evidence" value="ECO:0007669"/>
    <property type="project" value="InterPro"/>
</dbReference>